<organism evidence="2 3">
    <name type="scientific">Polarella glacialis</name>
    <name type="common">Dinoflagellate</name>
    <dbReference type="NCBI Taxonomy" id="89957"/>
    <lineage>
        <taxon>Eukaryota</taxon>
        <taxon>Sar</taxon>
        <taxon>Alveolata</taxon>
        <taxon>Dinophyceae</taxon>
        <taxon>Suessiales</taxon>
        <taxon>Suessiaceae</taxon>
        <taxon>Polarella</taxon>
    </lineage>
</organism>
<protein>
    <submittedName>
        <fullName evidence="2">Uncharacterized protein</fullName>
    </submittedName>
</protein>
<reference evidence="2" key="1">
    <citation type="submission" date="2021-02" db="EMBL/GenBank/DDBJ databases">
        <authorList>
            <person name="Dougan E. K."/>
            <person name="Rhodes N."/>
            <person name="Thang M."/>
            <person name="Chan C."/>
        </authorList>
    </citation>
    <scope>NUCLEOTIDE SEQUENCE</scope>
</reference>
<feature type="region of interest" description="Disordered" evidence="1">
    <location>
        <begin position="16"/>
        <end position="46"/>
    </location>
</feature>
<name>A0A813GA75_POLGL</name>
<evidence type="ECO:0000313" key="2">
    <source>
        <dbReference type="EMBL" id="CAE8621808.1"/>
    </source>
</evidence>
<sequence length="263" mass="28035">LAAACVRPIALPSQLLTGRPTNEGFLPDDQDSLPGPRRAQSLGRRESLGAVSSSLAALSLAEISLPAAAEDAAPPIPPRGWQLKLPEDWVKSKQAAVPGPEERRTKELLLAGNAAQDAEAVHALVAMHSKQGADSPRQLTMAGQALEKVRGGQKYLMYEFDLTRCEGAQVEGIKGKVCQKDNGEVLPTAVRHHAIMNTVTAEPSKGEANEVNYPEVLWIIDVSAPADKWPQLSSQVSTLLQSFAVGTNTQLEAVRDATNTLPA</sequence>
<feature type="non-terminal residue" evidence="2">
    <location>
        <position position="263"/>
    </location>
</feature>
<evidence type="ECO:0000313" key="3">
    <source>
        <dbReference type="Proteomes" id="UP000654075"/>
    </source>
</evidence>
<gene>
    <name evidence="2" type="ORF">PGLA1383_LOCUS39328</name>
</gene>
<proteinExistence type="predicted"/>
<comment type="caution">
    <text evidence="2">The sequence shown here is derived from an EMBL/GenBank/DDBJ whole genome shotgun (WGS) entry which is preliminary data.</text>
</comment>
<dbReference type="EMBL" id="CAJNNV010027823">
    <property type="protein sequence ID" value="CAE8621808.1"/>
    <property type="molecule type" value="Genomic_DNA"/>
</dbReference>
<dbReference type="AlphaFoldDB" id="A0A813GA75"/>
<accession>A0A813GA75</accession>
<dbReference type="Proteomes" id="UP000654075">
    <property type="component" value="Unassembled WGS sequence"/>
</dbReference>
<evidence type="ECO:0000256" key="1">
    <source>
        <dbReference type="SAM" id="MobiDB-lite"/>
    </source>
</evidence>
<keyword evidence="3" id="KW-1185">Reference proteome</keyword>